<comment type="subcellular location">
    <subcellularLocation>
        <location evidence="1">Endomembrane system</location>
    </subcellularLocation>
    <subcellularLocation>
        <location evidence="7">Golgi apparatus</location>
    </subcellularLocation>
</comment>
<keyword evidence="5 7" id="KW-0653">Protein transport</keyword>
<dbReference type="PIRSF" id="PIRSF037092">
    <property type="entry name" value="AP3_complex_delta"/>
    <property type="match status" value="1"/>
</dbReference>
<proteinExistence type="inferred from homology"/>
<comment type="function">
    <text evidence="7">Part of the AP-3 complex, an adaptor-related complex which is not clathrin-associated. The complex is associated with the Golgi region as well as more peripheral structures. It facilitates the budding of vesicles from the Golgi membrane.</text>
</comment>
<comment type="subunit">
    <text evidence="7">Adaptor protein complex 3 (AP-3) is a heterotetramer.</text>
</comment>
<evidence type="ECO:0000256" key="5">
    <source>
        <dbReference type="ARBA" id="ARBA00022927"/>
    </source>
</evidence>
<feature type="compositionally biased region" description="Polar residues" evidence="8">
    <location>
        <begin position="907"/>
        <end position="919"/>
    </location>
</feature>
<keyword evidence="3 7" id="KW-0813">Transport</keyword>
<evidence type="ECO:0000256" key="8">
    <source>
        <dbReference type="SAM" id="MobiDB-lite"/>
    </source>
</evidence>
<feature type="compositionally biased region" description="Polar residues" evidence="8">
    <location>
        <begin position="353"/>
        <end position="374"/>
    </location>
</feature>
<gene>
    <name evidence="10" type="ORF">TRUGW13939_09672</name>
</gene>
<organism evidence="10 11">
    <name type="scientific">Talaromyces rugulosus</name>
    <name type="common">Penicillium rugulosum</name>
    <dbReference type="NCBI Taxonomy" id="121627"/>
    <lineage>
        <taxon>Eukaryota</taxon>
        <taxon>Fungi</taxon>
        <taxon>Dikarya</taxon>
        <taxon>Ascomycota</taxon>
        <taxon>Pezizomycotina</taxon>
        <taxon>Eurotiomycetes</taxon>
        <taxon>Eurotiomycetidae</taxon>
        <taxon>Eurotiales</taxon>
        <taxon>Trichocomaceae</taxon>
        <taxon>Talaromyces</taxon>
        <taxon>Talaromyces sect. Islandici</taxon>
    </lineage>
</organism>
<keyword evidence="6" id="KW-0472">Membrane</keyword>
<evidence type="ECO:0000256" key="6">
    <source>
        <dbReference type="ARBA" id="ARBA00023136"/>
    </source>
</evidence>
<dbReference type="GO" id="GO:0006623">
    <property type="term" value="P:protein targeting to vacuole"/>
    <property type="evidence" value="ECO:0007669"/>
    <property type="project" value="TreeGrafter"/>
</dbReference>
<dbReference type="InterPro" id="IPR002553">
    <property type="entry name" value="Clathrin/coatomer_adapt-like_N"/>
</dbReference>
<evidence type="ECO:0000256" key="4">
    <source>
        <dbReference type="ARBA" id="ARBA00022737"/>
    </source>
</evidence>
<accession>A0A7H8R9U6</accession>
<dbReference type="Gene3D" id="1.25.10.10">
    <property type="entry name" value="Leucine-rich Repeat Variant"/>
    <property type="match status" value="1"/>
</dbReference>
<evidence type="ECO:0000256" key="2">
    <source>
        <dbReference type="ARBA" id="ARBA00006613"/>
    </source>
</evidence>
<dbReference type="AlphaFoldDB" id="A0A7H8R9U6"/>
<comment type="similarity">
    <text evidence="2 7">Belongs to the adaptor complexes large subunit family.</text>
</comment>
<feature type="compositionally biased region" description="Polar residues" evidence="8">
    <location>
        <begin position="691"/>
        <end position="704"/>
    </location>
</feature>
<feature type="region of interest" description="Disordered" evidence="8">
    <location>
        <begin position="691"/>
        <end position="736"/>
    </location>
</feature>
<dbReference type="InterPro" id="IPR016024">
    <property type="entry name" value="ARM-type_fold"/>
</dbReference>
<sequence length="919" mass="102362">MDKKTIALLKLIYLEMFGYDMSWASFHVLEVMSSPKYLQKRVGYLAAAQSFRAETEVLMLATNLLKKDAVSSSVINLSLPLATLPHIITPSLSMSLLNDLLPRLSHSNTTVRKKTVVVLYRMALVYPETLKLAWPKMKEHLMDDNEDNSVIAATVNVVCELGWRRPHDFLPLAPRLFELLVDSGNNWMAIKIIKLFATLIPLEPRLIRKLMRPLISIIQTTSAMSLLYECINGIIQGGVLGEAEGTQEGDEIASLCVTKLRGMVVMDADPNLKYVALLAFNRIAVSHPELVAMQQAVIMDCLDDADISIRLQALELVVQVVTSDSLQGIVDRLISQLLKGHDLDLEHNKETSQEIGSDTSSQLSRPQTGNQKLPSSIDLPAEYRNEVFIRILDICSRDNYSDIIDFEWYVNVLGQLMRLLLRLNVGSFTFYSDDSIQDSPEADIAMRIGSEIRNIAVRVKAIRKEATGTAESFLFLADHQQTQRTVISPYIGALGPAAWVAGEFAEYLTFPDRVLNILINPNSATLPSGTLALYLQAMPKVFLQLLSSRLEYNTSSYAELSIILARLITFLEELGAHPDLDVQERATEFLELLRLSKDALEPRLDETQQPPFLLTGVIPGIFRGFDLNSVAIGAQKKVPLPGNLDLNEPINDILPRSLDGSMESWLEAEGYSSIHSFYYTQQDLTPVQWDISSGAQSDNSSQIAEHSKESTKSSDYRSVRRNQNRDDPFYIGQEDEGFKRTGPYNVLDFQNEDLDIDSIPIIDLKAGGGTGNDSTTGIQNIEAGVRTRPEKFEIAADETIDIDENLSPETIENKADSKARLQRNLLQVDSSGLQRLTLSDTQQTLLEPSRPVQGPEELEMAEAMRKIEGLRLKMQRESERVNVDGIPPDGTLIKKKKTKKKKKPTATDLSDANTGASGP</sequence>
<evidence type="ECO:0000313" key="11">
    <source>
        <dbReference type="Proteomes" id="UP000509510"/>
    </source>
</evidence>
<dbReference type="EMBL" id="CP055902">
    <property type="protein sequence ID" value="QKX62511.1"/>
    <property type="molecule type" value="Genomic_DNA"/>
</dbReference>
<feature type="region of interest" description="Disordered" evidence="8">
    <location>
        <begin position="878"/>
        <end position="919"/>
    </location>
</feature>
<keyword evidence="11" id="KW-1185">Reference proteome</keyword>
<keyword evidence="4" id="KW-0677">Repeat</keyword>
<name>A0A7H8R9U6_TALRU</name>
<dbReference type="InterPro" id="IPR017105">
    <property type="entry name" value="AP3_complex_dsu"/>
</dbReference>
<dbReference type="GO" id="GO:0030123">
    <property type="term" value="C:AP-3 adaptor complex"/>
    <property type="evidence" value="ECO:0007669"/>
    <property type="project" value="InterPro"/>
</dbReference>
<evidence type="ECO:0000256" key="7">
    <source>
        <dbReference type="PIRNR" id="PIRNR037092"/>
    </source>
</evidence>
<dbReference type="InterPro" id="IPR011989">
    <property type="entry name" value="ARM-like"/>
</dbReference>
<dbReference type="GO" id="GO:0005794">
    <property type="term" value="C:Golgi apparatus"/>
    <property type="evidence" value="ECO:0007669"/>
    <property type="project" value="UniProtKB-SubCell"/>
</dbReference>
<dbReference type="GeneID" id="55997155"/>
<dbReference type="GO" id="GO:0006896">
    <property type="term" value="P:Golgi to vacuole transport"/>
    <property type="evidence" value="ECO:0007669"/>
    <property type="project" value="TreeGrafter"/>
</dbReference>
<dbReference type="GO" id="GO:0010008">
    <property type="term" value="C:endosome membrane"/>
    <property type="evidence" value="ECO:0007669"/>
    <property type="project" value="TreeGrafter"/>
</dbReference>
<dbReference type="SUPFAM" id="SSF48371">
    <property type="entry name" value="ARM repeat"/>
    <property type="match status" value="1"/>
</dbReference>
<dbReference type="Pfam" id="PF01602">
    <property type="entry name" value="Adaptin_N"/>
    <property type="match status" value="1"/>
</dbReference>
<evidence type="ECO:0000256" key="3">
    <source>
        <dbReference type="ARBA" id="ARBA00022448"/>
    </source>
</evidence>
<dbReference type="OrthoDB" id="10264595at2759"/>
<evidence type="ECO:0000259" key="9">
    <source>
        <dbReference type="Pfam" id="PF01602"/>
    </source>
</evidence>
<feature type="domain" description="Clathrin/coatomer adaptor adaptin-like N-terminal" evidence="9">
    <location>
        <begin position="3"/>
        <end position="596"/>
    </location>
</feature>
<dbReference type="RefSeq" id="XP_035348685.1">
    <property type="nucleotide sequence ID" value="XM_035492792.1"/>
</dbReference>
<dbReference type="KEGG" id="trg:TRUGW13939_09672"/>
<evidence type="ECO:0000256" key="1">
    <source>
        <dbReference type="ARBA" id="ARBA00004308"/>
    </source>
</evidence>
<feature type="compositionally biased region" description="Basic residues" evidence="8">
    <location>
        <begin position="893"/>
        <end position="904"/>
    </location>
</feature>
<dbReference type="Proteomes" id="UP000509510">
    <property type="component" value="Chromosome V"/>
</dbReference>
<dbReference type="PANTHER" id="PTHR22781">
    <property type="entry name" value="DELTA ADAPTIN-RELATED"/>
    <property type="match status" value="1"/>
</dbReference>
<feature type="region of interest" description="Disordered" evidence="8">
    <location>
        <begin position="350"/>
        <end position="376"/>
    </location>
</feature>
<feature type="compositionally biased region" description="Basic and acidic residues" evidence="8">
    <location>
        <begin position="705"/>
        <end position="728"/>
    </location>
</feature>
<dbReference type="PANTHER" id="PTHR22781:SF12">
    <property type="entry name" value="AP-3 COMPLEX SUBUNIT DELTA-1"/>
    <property type="match status" value="1"/>
</dbReference>
<evidence type="ECO:0000313" key="10">
    <source>
        <dbReference type="EMBL" id="QKX62511.1"/>
    </source>
</evidence>
<protein>
    <recommendedName>
        <fullName evidence="7">AP-3 complex subunit delta</fullName>
    </recommendedName>
</protein>
<keyword evidence="7" id="KW-0333">Golgi apparatus</keyword>
<reference evidence="11" key="1">
    <citation type="submission" date="2020-06" db="EMBL/GenBank/DDBJ databases">
        <title>A chromosome-scale genome assembly of Talaromyces rugulosus W13939.</title>
        <authorList>
            <person name="Wang B."/>
            <person name="Guo L."/>
            <person name="Ye K."/>
            <person name="Wang L."/>
        </authorList>
    </citation>
    <scope>NUCLEOTIDE SEQUENCE [LARGE SCALE GENOMIC DNA]</scope>
    <source>
        <strain evidence="11">W13939</strain>
    </source>
</reference>